<dbReference type="Proteomes" id="UP000315647">
    <property type="component" value="Chromosome"/>
</dbReference>
<dbReference type="RefSeq" id="WP_145448176.1">
    <property type="nucleotide sequence ID" value="NZ_CP037421.1"/>
</dbReference>
<evidence type="ECO:0000313" key="2">
    <source>
        <dbReference type="EMBL" id="QDT25482.1"/>
    </source>
</evidence>
<keyword evidence="1" id="KW-0812">Transmembrane</keyword>
<evidence type="ECO:0000313" key="3">
    <source>
        <dbReference type="Proteomes" id="UP000315647"/>
    </source>
</evidence>
<evidence type="ECO:0000256" key="1">
    <source>
        <dbReference type="SAM" id="Phobius"/>
    </source>
</evidence>
<organism evidence="2 3">
    <name type="scientific">Gimesia panareensis</name>
    <dbReference type="NCBI Taxonomy" id="2527978"/>
    <lineage>
        <taxon>Bacteria</taxon>
        <taxon>Pseudomonadati</taxon>
        <taxon>Planctomycetota</taxon>
        <taxon>Planctomycetia</taxon>
        <taxon>Planctomycetales</taxon>
        <taxon>Planctomycetaceae</taxon>
        <taxon>Gimesia</taxon>
    </lineage>
</organism>
<sequence length="169" mass="19135">MENIFIICFTDVVGGSSDTALIIALIGSGTAFLGIIVTTLFGFLTWSRNIKFQILKDERDRFEEKAQIVLEHYHEALNTGKLDVKYVAVILYEFPSEVSKIFRSSMEADVLNAKDIETKQAEYMKLALAMSKSIDNYSQQIKKTAEVVDKKFAMELAMDIVKKTISLQY</sequence>
<keyword evidence="3" id="KW-1185">Reference proteome</keyword>
<name>A0A517Q1N6_9PLAN</name>
<feature type="transmembrane region" description="Helical" evidence="1">
    <location>
        <begin position="20"/>
        <end position="46"/>
    </location>
</feature>
<dbReference type="EMBL" id="CP037421">
    <property type="protein sequence ID" value="QDT25482.1"/>
    <property type="molecule type" value="Genomic_DNA"/>
</dbReference>
<keyword evidence="1" id="KW-0472">Membrane</keyword>
<accession>A0A517Q1N6</accession>
<reference evidence="2 3" key="1">
    <citation type="submission" date="2019-03" db="EMBL/GenBank/DDBJ databases">
        <title>Deep-cultivation of Planctomycetes and their phenomic and genomic characterization uncovers novel biology.</title>
        <authorList>
            <person name="Wiegand S."/>
            <person name="Jogler M."/>
            <person name="Boedeker C."/>
            <person name="Pinto D."/>
            <person name="Vollmers J."/>
            <person name="Rivas-Marin E."/>
            <person name="Kohn T."/>
            <person name="Peeters S.H."/>
            <person name="Heuer A."/>
            <person name="Rast P."/>
            <person name="Oberbeckmann S."/>
            <person name="Bunk B."/>
            <person name="Jeske O."/>
            <person name="Meyerdierks A."/>
            <person name="Storesund J.E."/>
            <person name="Kallscheuer N."/>
            <person name="Luecker S."/>
            <person name="Lage O.M."/>
            <person name="Pohl T."/>
            <person name="Merkel B.J."/>
            <person name="Hornburger P."/>
            <person name="Mueller R.-W."/>
            <person name="Bruemmer F."/>
            <person name="Labrenz M."/>
            <person name="Spormann A.M."/>
            <person name="Op den Camp H."/>
            <person name="Overmann J."/>
            <person name="Amann R."/>
            <person name="Jetten M.S.M."/>
            <person name="Mascher T."/>
            <person name="Medema M.H."/>
            <person name="Devos D.P."/>
            <person name="Kaster A.-K."/>
            <person name="Ovreas L."/>
            <person name="Rohde M."/>
            <person name="Galperin M.Y."/>
            <person name="Jogler C."/>
        </authorList>
    </citation>
    <scope>NUCLEOTIDE SEQUENCE [LARGE SCALE GENOMIC DNA]</scope>
    <source>
        <strain evidence="2 3">Enr10</strain>
    </source>
</reference>
<keyword evidence="1" id="KW-1133">Transmembrane helix</keyword>
<dbReference type="AlphaFoldDB" id="A0A517Q1N6"/>
<protein>
    <submittedName>
        <fullName evidence="2">Uncharacterized protein</fullName>
    </submittedName>
</protein>
<gene>
    <name evidence="2" type="ORF">Enr10x_07780</name>
</gene>
<proteinExistence type="predicted"/>